<gene>
    <name evidence="2" type="ORF">RHSIM_Rhsim03G0032600</name>
</gene>
<dbReference type="AlphaFoldDB" id="A0A834H7K7"/>
<evidence type="ECO:0000313" key="3">
    <source>
        <dbReference type="Proteomes" id="UP000626092"/>
    </source>
</evidence>
<organism evidence="2 3">
    <name type="scientific">Rhododendron simsii</name>
    <name type="common">Sims's rhododendron</name>
    <dbReference type="NCBI Taxonomy" id="118357"/>
    <lineage>
        <taxon>Eukaryota</taxon>
        <taxon>Viridiplantae</taxon>
        <taxon>Streptophyta</taxon>
        <taxon>Embryophyta</taxon>
        <taxon>Tracheophyta</taxon>
        <taxon>Spermatophyta</taxon>
        <taxon>Magnoliopsida</taxon>
        <taxon>eudicotyledons</taxon>
        <taxon>Gunneridae</taxon>
        <taxon>Pentapetalae</taxon>
        <taxon>asterids</taxon>
        <taxon>Ericales</taxon>
        <taxon>Ericaceae</taxon>
        <taxon>Ericoideae</taxon>
        <taxon>Rhodoreae</taxon>
        <taxon>Rhododendron</taxon>
    </lineage>
</organism>
<keyword evidence="3" id="KW-1185">Reference proteome</keyword>
<reference evidence="2" key="1">
    <citation type="submission" date="2019-11" db="EMBL/GenBank/DDBJ databases">
        <authorList>
            <person name="Liu Y."/>
            <person name="Hou J."/>
            <person name="Li T.-Q."/>
            <person name="Guan C.-H."/>
            <person name="Wu X."/>
            <person name="Wu H.-Z."/>
            <person name="Ling F."/>
            <person name="Zhang R."/>
            <person name="Shi X.-G."/>
            <person name="Ren J.-P."/>
            <person name="Chen E.-F."/>
            <person name="Sun J.-M."/>
        </authorList>
    </citation>
    <scope>NUCLEOTIDE SEQUENCE</scope>
    <source>
        <strain evidence="2">Adult_tree_wgs_1</strain>
        <tissue evidence="2">Leaves</tissue>
    </source>
</reference>
<name>A0A834H7K7_RHOSS</name>
<evidence type="ECO:0000256" key="1">
    <source>
        <dbReference type="SAM" id="MobiDB-lite"/>
    </source>
</evidence>
<feature type="region of interest" description="Disordered" evidence="1">
    <location>
        <begin position="25"/>
        <end position="83"/>
    </location>
</feature>
<evidence type="ECO:0000313" key="2">
    <source>
        <dbReference type="EMBL" id="KAF7149033.1"/>
    </source>
</evidence>
<comment type="caution">
    <text evidence="2">The sequence shown here is derived from an EMBL/GenBank/DDBJ whole genome shotgun (WGS) entry which is preliminary data.</text>
</comment>
<sequence>MAATGLLQYYFFPTDFLYPRRQHRIPPLLQPPKTEPVSDQDQPPSSEAAAALVLRDLHGNNNVPRRRNESAGTKNRSGGGCGVESCGGGKWEAEVLTPLHLSCPVTIPAFPQLPYGVTRSWGGLWHAPRAQKLCPFSIA</sequence>
<proteinExistence type="predicted"/>
<accession>A0A834H7K7</accession>
<protein>
    <submittedName>
        <fullName evidence="2">Uncharacterized protein</fullName>
    </submittedName>
</protein>
<dbReference type="OrthoDB" id="841242at2759"/>
<dbReference type="EMBL" id="WJXA01000003">
    <property type="protein sequence ID" value="KAF7149033.1"/>
    <property type="molecule type" value="Genomic_DNA"/>
</dbReference>
<dbReference type="Proteomes" id="UP000626092">
    <property type="component" value="Unassembled WGS sequence"/>
</dbReference>